<feature type="region of interest" description="Disordered" evidence="1">
    <location>
        <begin position="366"/>
        <end position="389"/>
    </location>
</feature>
<dbReference type="Proteomes" id="UP001163152">
    <property type="component" value="Chromosome"/>
</dbReference>
<name>A0A9E8ZHQ8_9CYAN</name>
<dbReference type="EMBL" id="CP113797">
    <property type="protein sequence ID" value="WAL58736.1"/>
    <property type="molecule type" value="Genomic_DNA"/>
</dbReference>
<protein>
    <submittedName>
        <fullName evidence="2">DUF4335 domain-containing protein</fullName>
    </submittedName>
</protein>
<organism evidence="2 3">
    <name type="scientific">Thermocoleostomius sinensis A174</name>
    <dbReference type="NCBI Taxonomy" id="2016057"/>
    <lineage>
        <taxon>Bacteria</taxon>
        <taxon>Bacillati</taxon>
        <taxon>Cyanobacteriota</taxon>
        <taxon>Cyanophyceae</taxon>
        <taxon>Oculatellales</taxon>
        <taxon>Oculatellaceae</taxon>
        <taxon>Thermocoleostomius</taxon>
    </lineage>
</organism>
<evidence type="ECO:0000256" key="1">
    <source>
        <dbReference type="SAM" id="MobiDB-lite"/>
    </source>
</evidence>
<accession>A0A9E8ZHQ8</accession>
<feature type="compositionally biased region" description="Low complexity" evidence="1">
    <location>
        <begin position="242"/>
        <end position="256"/>
    </location>
</feature>
<sequence>MTIQRQYSLPNCKLILEGLTTDNPVDGGAARPLLSMLTRVECRLTGLEKPLVGGRDFLEHLVAGVSEYAQSYLSHVSHRHRRDRLQTVQLHRIDRNLHRLSIQPQALDGTQAASFPPPMEVDLNTVQLFDLVEAIDQFHADAQTLPDLEFNLTPLPKRSVAPKEPAAQRLLPAALGVSGLAVAAAALFFLPVPEVRRPDPTTSEATPESPIASPSPSPDVTSPPPAAVTTPTAPAAPPPSPTTDTNSTATTTPTDLDTLAQTATNISDPAELDRLTAELQDQLYTAWAEKPDPTFAEPLEYQVGVDENGQIIGYKYANDPALTYVNEIPLSDVQLAAPASSATGEPSIAQFLVVFRPEGVVEISPWYGVPPAPGESNTDAGSEAAEPQG</sequence>
<dbReference type="AlphaFoldDB" id="A0A9E8ZHQ8"/>
<feature type="region of interest" description="Disordered" evidence="1">
    <location>
        <begin position="198"/>
        <end position="256"/>
    </location>
</feature>
<feature type="compositionally biased region" description="Pro residues" evidence="1">
    <location>
        <begin position="213"/>
        <end position="226"/>
    </location>
</feature>
<evidence type="ECO:0000313" key="2">
    <source>
        <dbReference type="EMBL" id="WAL58736.1"/>
    </source>
</evidence>
<keyword evidence="3" id="KW-1185">Reference proteome</keyword>
<proteinExistence type="predicted"/>
<dbReference type="KEGG" id="tsin:OXH18_16330"/>
<reference evidence="2" key="1">
    <citation type="submission" date="2022-12" db="EMBL/GenBank/DDBJ databases">
        <title>Polyphasic identification of a Novel Hot-Spring Cyanobacterium Ocullathermofonsia sinensis gen nov. sp. nov. and Genomic Insights on its Adaptations to the Thermal Habitat.</title>
        <authorList>
            <person name="Daroch M."/>
            <person name="Tang J."/>
            <person name="Jiang Y."/>
        </authorList>
    </citation>
    <scope>NUCLEOTIDE SEQUENCE</scope>
    <source>
        <strain evidence="2">PKUAC-SCTA174</strain>
    </source>
</reference>
<dbReference type="RefSeq" id="WP_268608164.1">
    <property type="nucleotide sequence ID" value="NZ_CP113797.1"/>
</dbReference>
<gene>
    <name evidence="2" type="ORF">OXH18_16330</name>
</gene>
<evidence type="ECO:0000313" key="3">
    <source>
        <dbReference type="Proteomes" id="UP001163152"/>
    </source>
</evidence>
<dbReference type="Pfam" id="PF14233">
    <property type="entry name" value="DUF4335"/>
    <property type="match status" value="1"/>
</dbReference>
<dbReference type="InterPro" id="IPR025569">
    <property type="entry name" value="DUF4335"/>
</dbReference>
<feature type="compositionally biased region" description="Low complexity" evidence="1">
    <location>
        <begin position="203"/>
        <end position="212"/>
    </location>
</feature>